<accession>A0A7J9KDZ1</accession>
<proteinExistence type="predicted"/>
<sequence>EAYVLQYVYKLHPLQPKISQQHEIIEDGDTGEFTHELVTDDTDIPGSVAGLVYIIEDGDTGEFTHEPVTDDADIPGSIAGLVYRPRD</sequence>
<dbReference type="EMBL" id="JABFAE010051076">
    <property type="protein sequence ID" value="MBA0844601.1"/>
    <property type="molecule type" value="Genomic_DNA"/>
</dbReference>
<dbReference type="AlphaFoldDB" id="A0A7J9KDZ1"/>
<keyword evidence="2" id="KW-1185">Reference proteome</keyword>
<feature type="non-terminal residue" evidence="1">
    <location>
        <position position="87"/>
    </location>
</feature>
<gene>
    <name evidence="1" type="ORF">Goarm_005771</name>
</gene>
<comment type="caution">
    <text evidence="1">The sequence shown here is derived from an EMBL/GenBank/DDBJ whole genome shotgun (WGS) entry which is preliminary data.</text>
</comment>
<protein>
    <submittedName>
        <fullName evidence="1">Uncharacterized protein</fullName>
    </submittedName>
</protein>
<evidence type="ECO:0000313" key="2">
    <source>
        <dbReference type="Proteomes" id="UP000593575"/>
    </source>
</evidence>
<dbReference type="Proteomes" id="UP000593575">
    <property type="component" value="Unassembled WGS sequence"/>
</dbReference>
<name>A0A7J9KDZ1_9ROSI</name>
<evidence type="ECO:0000313" key="1">
    <source>
        <dbReference type="EMBL" id="MBA0844601.1"/>
    </source>
</evidence>
<organism evidence="1 2">
    <name type="scientific">Gossypium armourianum</name>
    <dbReference type="NCBI Taxonomy" id="34283"/>
    <lineage>
        <taxon>Eukaryota</taxon>
        <taxon>Viridiplantae</taxon>
        <taxon>Streptophyta</taxon>
        <taxon>Embryophyta</taxon>
        <taxon>Tracheophyta</taxon>
        <taxon>Spermatophyta</taxon>
        <taxon>Magnoliopsida</taxon>
        <taxon>eudicotyledons</taxon>
        <taxon>Gunneridae</taxon>
        <taxon>Pentapetalae</taxon>
        <taxon>rosids</taxon>
        <taxon>malvids</taxon>
        <taxon>Malvales</taxon>
        <taxon>Malvaceae</taxon>
        <taxon>Malvoideae</taxon>
        <taxon>Gossypium</taxon>
    </lineage>
</organism>
<reference evidence="1 2" key="1">
    <citation type="journal article" date="2019" name="Genome Biol. Evol.">
        <title>Insights into the evolution of the New World diploid cottons (Gossypium, subgenus Houzingenia) based on genome sequencing.</title>
        <authorList>
            <person name="Grover C.E."/>
            <person name="Arick M.A. 2nd"/>
            <person name="Thrash A."/>
            <person name="Conover J.L."/>
            <person name="Sanders W.S."/>
            <person name="Peterson D.G."/>
            <person name="Frelichowski J.E."/>
            <person name="Scheffler J.A."/>
            <person name="Scheffler B.E."/>
            <person name="Wendel J.F."/>
        </authorList>
    </citation>
    <scope>NUCLEOTIDE SEQUENCE [LARGE SCALE GENOMIC DNA]</scope>
    <source>
        <strain evidence="1">6</strain>
        <tissue evidence="1">Leaf</tissue>
    </source>
</reference>